<evidence type="ECO:0000313" key="3">
    <source>
        <dbReference type="Proteomes" id="UP001309876"/>
    </source>
</evidence>
<sequence length="551" mass="58670">MSGANFYARQAEEPRIVPQSSHESKTPMMKGGGMVNGAPGADQLPNFATYDTRRSEERPTLPPITTQPMPSTTPIDDGRFYGGQRSRSNSRPRSASRPRPEDFSAPLGADRHFEEVPPLPTPNRGAYGAPRGRGGYPPRGGMPRGNSRGPPPSPYGPGRGGYPIRGRGGPPSGPLPPGVMIPAGMNRRPPPGYGPQSPTEMERPYMPPPSQGPVYDRPGEPNFEPSSPSNYGSDANAPYGAAYGARAQSPSVRRQSPYGSRAQSPVGGPPPHSIPPPMPPMPNQSQYGPTSYPTPGPIMDSSMQGMVDMQTAHHQSRLTKRSYVPPRAAWSQSPHAGPSSPSRRRRVNSGGSDYVEDVDPRFAEPPPVPIISSQTLAQPPQQPYIPGALVAGRNPNDPSPESSSSQILPHTQSYENLQPGARSPVESETSNFTSISQRPMNPNWQPGHGGEFNQFAPQPDRRHQQRKQDILFSNNPDFEIPGMGPPRGTRPGYRGGRGGGSGYGPGPGPRGGPMRPPPPSVLETMGADGRYPGPAMGSPVPGQGSGSVREI</sequence>
<accession>A0AAN7SXV6</accession>
<feature type="compositionally biased region" description="Low complexity" evidence="1">
    <location>
        <begin position="537"/>
        <end position="551"/>
    </location>
</feature>
<dbReference type="AlphaFoldDB" id="A0AAN7SXV6"/>
<feature type="compositionally biased region" description="Polar residues" evidence="1">
    <location>
        <begin position="426"/>
        <end position="444"/>
    </location>
</feature>
<feature type="compositionally biased region" description="Polar residues" evidence="1">
    <location>
        <begin position="224"/>
        <end position="233"/>
    </location>
</feature>
<feature type="compositionally biased region" description="Polar residues" evidence="1">
    <location>
        <begin position="406"/>
        <end position="416"/>
    </location>
</feature>
<name>A0AAN7SXV6_9EURO</name>
<feature type="compositionally biased region" description="Gly residues" evidence="1">
    <location>
        <begin position="493"/>
        <end position="505"/>
    </location>
</feature>
<evidence type="ECO:0000256" key="1">
    <source>
        <dbReference type="SAM" id="MobiDB-lite"/>
    </source>
</evidence>
<feature type="compositionally biased region" description="Polar residues" evidence="1">
    <location>
        <begin position="248"/>
        <end position="263"/>
    </location>
</feature>
<feature type="compositionally biased region" description="Polar residues" evidence="1">
    <location>
        <begin position="283"/>
        <end position="293"/>
    </location>
</feature>
<feature type="compositionally biased region" description="Low complexity" evidence="1">
    <location>
        <begin position="139"/>
        <end position="148"/>
    </location>
</feature>
<feature type="region of interest" description="Disordered" evidence="1">
    <location>
        <begin position="1"/>
        <end position="551"/>
    </location>
</feature>
<feature type="compositionally biased region" description="Pro residues" evidence="1">
    <location>
        <begin position="506"/>
        <end position="520"/>
    </location>
</feature>
<reference evidence="2 3" key="1">
    <citation type="submission" date="2023-08" db="EMBL/GenBank/DDBJ databases">
        <title>Black Yeasts Isolated from many extreme environments.</title>
        <authorList>
            <person name="Coleine C."/>
            <person name="Stajich J.E."/>
            <person name="Selbmann L."/>
        </authorList>
    </citation>
    <scope>NUCLEOTIDE SEQUENCE [LARGE SCALE GENOMIC DNA]</scope>
    <source>
        <strain evidence="2 3">CCFEE 5910</strain>
    </source>
</reference>
<proteinExistence type="predicted"/>
<comment type="caution">
    <text evidence="2">The sequence shown here is derived from an EMBL/GenBank/DDBJ whole genome shotgun (WGS) entry which is preliminary data.</text>
</comment>
<protein>
    <submittedName>
        <fullName evidence="2">Regulator of ime2</fullName>
    </submittedName>
</protein>
<dbReference type="EMBL" id="JAVRRJ010000005">
    <property type="protein sequence ID" value="KAK5084424.1"/>
    <property type="molecule type" value="Genomic_DNA"/>
</dbReference>
<gene>
    <name evidence="2" type="primary">RIM9</name>
    <name evidence="2" type="ORF">LTR05_005500</name>
</gene>
<dbReference type="Proteomes" id="UP001309876">
    <property type="component" value="Unassembled WGS sequence"/>
</dbReference>
<feature type="compositionally biased region" description="Basic and acidic residues" evidence="1">
    <location>
        <begin position="459"/>
        <end position="469"/>
    </location>
</feature>
<evidence type="ECO:0000313" key="2">
    <source>
        <dbReference type="EMBL" id="KAK5084424.1"/>
    </source>
</evidence>
<organism evidence="2 3">
    <name type="scientific">Lithohypha guttulata</name>
    <dbReference type="NCBI Taxonomy" id="1690604"/>
    <lineage>
        <taxon>Eukaryota</taxon>
        <taxon>Fungi</taxon>
        <taxon>Dikarya</taxon>
        <taxon>Ascomycota</taxon>
        <taxon>Pezizomycotina</taxon>
        <taxon>Eurotiomycetes</taxon>
        <taxon>Chaetothyriomycetidae</taxon>
        <taxon>Chaetothyriales</taxon>
        <taxon>Trichomeriaceae</taxon>
        <taxon>Lithohypha</taxon>
    </lineage>
</organism>
<keyword evidence="3" id="KW-1185">Reference proteome</keyword>
<feature type="compositionally biased region" description="Polar residues" evidence="1">
    <location>
        <begin position="63"/>
        <end position="74"/>
    </location>
</feature>
<feature type="compositionally biased region" description="Gly residues" evidence="1">
    <location>
        <begin position="157"/>
        <end position="170"/>
    </location>
</feature>
<feature type="compositionally biased region" description="Pro residues" evidence="1">
    <location>
        <begin position="267"/>
        <end position="282"/>
    </location>
</feature>